<dbReference type="SMART" id="SM00450">
    <property type="entry name" value="RHOD"/>
    <property type="match status" value="1"/>
</dbReference>
<dbReference type="EMBL" id="QGGU01000006">
    <property type="protein sequence ID" value="PWK50832.1"/>
    <property type="molecule type" value="Genomic_DNA"/>
</dbReference>
<dbReference type="GO" id="GO:0008641">
    <property type="term" value="F:ubiquitin-like modifier activating enzyme activity"/>
    <property type="evidence" value="ECO:0007669"/>
    <property type="project" value="InterPro"/>
</dbReference>
<comment type="catalytic activity">
    <reaction evidence="6">
        <text>[molybdopterin-synthase sulfur-carrier protein]-C-terminal Gly-Gly + ATP + H(+) = [molybdopterin-synthase sulfur-carrier protein]-C-terminal Gly-Gly-AMP + diphosphate</text>
        <dbReference type="Rhea" id="RHEA:43616"/>
        <dbReference type="Rhea" id="RHEA-COMP:12159"/>
        <dbReference type="Rhea" id="RHEA-COMP:12202"/>
        <dbReference type="ChEBI" id="CHEBI:15378"/>
        <dbReference type="ChEBI" id="CHEBI:30616"/>
        <dbReference type="ChEBI" id="CHEBI:33019"/>
        <dbReference type="ChEBI" id="CHEBI:90618"/>
        <dbReference type="ChEBI" id="CHEBI:90778"/>
        <dbReference type="EC" id="2.7.7.80"/>
    </reaction>
</comment>
<dbReference type="InterPro" id="IPR035985">
    <property type="entry name" value="Ubiquitin-activating_enz"/>
</dbReference>
<comment type="similarity">
    <text evidence="2">Belongs to the HesA/MoeB/ThiF family.</text>
</comment>
<dbReference type="InterPro" id="IPR000594">
    <property type="entry name" value="ThiF_NAD_FAD-bd"/>
</dbReference>
<dbReference type="EC" id="2.7.7.80" evidence="9"/>
<dbReference type="OrthoDB" id="9804286at2"/>
<evidence type="ECO:0000256" key="7">
    <source>
        <dbReference type="ARBA" id="ARBA00055169"/>
    </source>
</evidence>
<evidence type="ECO:0000256" key="5">
    <source>
        <dbReference type="ARBA" id="ARBA00022840"/>
    </source>
</evidence>
<comment type="subunit">
    <text evidence="8">Homodimer. Forms a stable heterotetrameric complex of 2 MoeB and 2 MoaD during adenylation of MoaD.</text>
</comment>
<organism evidence="15 16">
    <name type="scientific">Pleionea mediterranea</name>
    <dbReference type="NCBI Taxonomy" id="523701"/>
    <lineage>
        <taxon>Bacteria</taxon>
        <taxon>Pseudomonadati</taxon>
        <taxon>Pseudomonadota</taxon>
        <taxon>Gammaproteobacteria</taxon>
        <taxon>Oceanospirillales</taxon>
        <taxon>Pleioneaceae</taxon>
        <taxon>Pleionea</taxon>
    </lineage>
</organism>
<evidence type="ECO:0000313" key="15">
    <source>
        <dbReference type="EMBL" id="PWK50832.1"/>
    </source>
</evidence>
<dbReference type="RefSeq" id="WP_109763496.1">
    <property type="nucleotide sequence ID" value="NZ_QGGU01000006.1"/>
</dbReference>
<dbReference type="Proteomes" id="UP000245790">
    <property type="component" value="Unassembled WGS sequence"/>
</dbReference>
<dbReference type="InterPro" id="IPR036873">
    <property type="entry name" value="Rhodanese-like_dom_sf"/>
</dbReference>
<evidence type="ECO:0000256" key="6">
    <source>
        <dbReference type="ARBA" id="ARBA00052218"/>
    </source>
</evidence>
<keyword evidence="4" id="KW-0547">Nucleotide-binding</keyword>
<sequence>MTANGKNNKPEQQAFSGSEWLRYTRHIQLPQIGAQGQQALKQSHVVVIGCGGLGSPVLLYLAAAGIGHITLVDGDTVDLTNLQRQILFGMDDIAQPKATAAKQRLSQLNPEITLDAVNEPLSLNNAESLIAPADLVLDCTDNFATRYLINDVCATLKKPWVFASIHQFSGQCSLFTPGDGHACFRCLFPEMPTGVADCNTAGVLGVLPGMLGMFQANEAIKFLAGLPTPLNNKLLLVEAIDLTFRQIQLTQSSDCIVCQQHKSADELDDFYSAACASNESDPLEVSAGYFESIKNNEEVLLLDVRTHAERSAFHMNGIHIPLSDLEGTISKLSKNKTIVCYCQSGTRSLKAAKQLKRLGFTCHSLKGGLATWLKSVR</sequence>
<comment type="function">
    <text evidence="7">Catalyzes the adenylation by ATP of the carboxyl group of the C-terminal glycine of sulfur carrier protein MoaD.</text>
</comment>
<evidence type="ECO:0000256" key="8">
    <source>
        <dbReference type="ARBA" id="ARBA00063809"/>
    </source>
</evidence>
<dbReference type="GO" id="GO:0061605">
    <property type="term" value="F:molybdopterin-synthase adenylyltransferase activity"/>
    <property type="evidence" value="ECO:0007669"/>
    <property type="project" value="UniProtKB-EC"/>
</dbReference>
<evidence type="ECO:0000256" key="2">
    <source>
        <dbReference type="ARBA" id="ARBA00009919"/>
    </source>
</evidence>
<dbReference type="PANTHER" id="PTHR10953:SF102">
    <property type="entry name" value="ADENYLYLTRANSFERASE AND SULFURTRANSFERASE MOCS3"/>
    <property type="match status" value="1"/>
</dbReference>
<keyword evidence="5" id="KW-0067">ATP-binding</keyword>
<dbReference type="PROSITE" id="PS50206">
    <property type="entry name" value="RHODANESE_3"/>
    <property type="match status" value="1"/>
</dbReference>
<dbReference type="InterPro" id="IPR045886">
    <property type="entry name" value="ThiF/MoeB/HesA"/>
</dbReference>
<dbReference type="GO" id="GO:0005524">
    <property type="term" value="F:ATP binding"/>
    <property type="evidence" value="ECO:0007669"/>
    <property type="project" value="UniProtKB-KW"/>
</dbReference>
<comment type="caution">
    <text evidence="15">The sequence shown here is derived from an EMBL/GenBank/DDBJ whole genome shotgun (WGS) entry which is preliminary data.</text>
</comment>
<evidence type="ECO:0000256" key="1">
    <source>
        <dbReference type="ARBA" id="ARBA00005046"/>
    </source>
</evidence>
<comment type="pathway">
    <text evidence="1">Cofactor biosynthesis; molybdopterin biosynthesis.</text>
</comment>
<accession>A0A316FRN1</accession>
<gene>
    <name evidence="15" type="ORF">C8D97_106119</name>
</gene>
<dbReference type="GO" id="GO:0005829">
    <property type="term" value="C:cytosol"/>
    <property type="evidence" value="ECO:0007669"/>
    <property type="project" value="TreeGrafter"/>
</dbReference>
<dbReference type="AlphaFoldDB" id="A0A316FRN1"/>
<evidence type="ECO:0000256" key="10">
    <source>
        <dbReference type="ARBA" id="ARBA00073635"/>
    </source>
</evidence>
<dbReference type="CDD" id="cd00158">
    <property type="entry name" value="RHOD"/>
    <property type="match status" value="1"/>
</dbReference>
<proteinExistence type="inferred from homology"/>
<evidence type="ECO:0000256" key="12">
    <source>
        <dbReference type="ARBA" id="ARBA00075328"/>
    </source>
</evidence>
<dbReference type="Gene3D" id="3.40.250.10">
    <property type="entry name" value="Rhodanese-like domain"/>
    <property type="match status" value="1"/>
</dbReference>
<evidence type="ECO:0000256" key="3">
    <source>
        <dbReference type="ARBA" id="ARBA00022679"/>
    </source>
</evidence>
<evidence type="ECO:0000256" key="4">
    <source>
        <dbReference type="ARBA" id="ARBA00022741"/>
    </source>
</evidence>
<evidence type="ECO:0000256" key="11">
    <source>
        <dbReference type="ARBA" id="ARBA00075110"/>
    </source>
</evidence>
<dbReference type="Pfam" id="PF00899">
    <property type="entry name" value="ThiF"/>
    <property type="match status" value="1"/>
</dbReference>
<protein>
    <recommendedName>
        <fullName evidence="10">Molybdopterin-synthase adenylyltransferase</fullName>
        <ecNumber evidence="9">2.7.7.80</ecNumber>
    </recommendedName>
    <alternativeName>
        <fullName evidence="13">MoaD protein adenylase</fullName>
    </alternativeName>
    <alternativeName>
        <fullName evidence="11">Molybdopterin-converting factor subunit 1 adenylase</fullName>
    </alternativeName>
    <alternativeName>
        <fullName evidence="12">Sulfur carrier protein MoaD adenylyltransferase</fullName>
    </alternativeName>
</protein>
<dbReference type="FunFam" id="3.40.50.720:FF:000033">
    <property type="entry name" value="Adenylyltransferase and sulfurtransferase MOCS3"/>
    <property type="match status" value="1"/>
</dbReference>
<keyword evidence="15" id="KW-0548">Nucleotidyltransferase</keyword>
<dbReference type="Pfam" id="PF00581">
    <property type="entry name" value="Rhodanese"/>
    <property type="match status" value="1"/>
</dbReference>
<keyword evidence="3 15" id="KW-0808">Transferase</keyword>
<dbReference type="SUPFAM" id="SSF69572">
    <property type="entry name" value="Activating enzymes of the ubiquitin-like proteins"/>
    <property type="match status" value="1"/>
</dbReference>
<feature type="domain" description="Rhodanese" evidence="14">
    <location>
        <begin position="295"/>
        <end position="377"/>
    </location>
</feature>
<evidence type="ECO:0000256" key="13">
    <source>
        <dbReference type="ARBA" id="ARBA00078531"/>
    </source>
</evidence>
<name>A0A316FRN1_9GAMM</name>
<keyword evidence="16" id="KW-1185">Reference proteome</keyword>
<dbReference type="NCBIfam" id="NF004281">
    <property type="entry name" value="PRK05690.1"/>
    <property type="match status" value="1"/>
</dbReference>
<dbReference type="PANTHER" id="PTHR10953">
    <property type="entry name" value="UBIQUITIN-ACTIVATING ENZYME E1"/>
    <property type="match status" value="1"/>
</dbReference>
<dbReference type="Gene3D" id="3.40.50.720">
    <property type="entry name" value="NAD(P)-binding Rossmann-like Domain"/>
    <property type="match status" value="1"/>
</dbReference>
<dbReference type="CDD" id="cd00757">
    <property type="entry name" value="ThiF_MoeB_HesA_family"/>
    <property type="match status" value="1"/>
</dbReference>
<evidence type="ECO:0000313" key="16">
    <source>
        <dbReference type="Proteomes" id="UP000245790"/>
    </source>
</evidence>
<evidence type="ECO:0000259" key="14">
    <source>
        <dbReference type="PROSITE" id="PS50206"/>
    </source>
</evidence>
<dbReference type="GO" id="GO:0004792">
    <property type="term" value="F:thiosulfate-cyanide sulfurtransferase activity"/>
    <property type="evidence" value="ECO:0007669"/>
    <property type="project" value="TreeGrafter"/>
</dbReference>
<reference evidence="15 16" key="1">
    <citation type="submission" date="2018-05" db="EMBL/GenBank/DDBJ databases">
        <title>Genomic Encyclopedia of Type Strains, Phase IV (KMG-IV): sequencing the most valuable type-strain genomes for metagenomic binning, comparative biology and taxonomic classification.</title>
        <authorList>
            <person name="Goeker M."/>
        </authorList>
    </citation>
    <scope>NUCLEOTIDE SEQUENCE [LARGE SCALE GENOMIC DNA]</scope>
    <source>
        <strain evidence="15 16">DSM 25350</strain>
    </source>
</reference>
<dbReference type="InterPro" id="IPR001763">
    <property type="entry name" value="Rhodanese-like_dom"/>
</dbReference>
<evidence type="ECO:0000256" key="9">
    <source>
        <dbReference type="ARBA" id="ARBA00066884"/>
    </source>
</evidence>
<dbReference type="GO" id="GO:0008146">
    <property type="term" value="F:sulfotransferase activity"/>
    <property type="evidence" value="ECO:0007669"/>
    <property type="project" value="TreeGrafter"/>
</dbReference>